<evidence type="ECO:0000313" key="3">
    <source>
        <dbReference type="Proteomes" id="UP000184330"/>
    </source>
</evidence>
<evidence type="ECO:0000313" key="2">
    <source>
        <dbReference type="EMBL" id="CZR51477.1"/>
    </source>
</evidence>
<accession>A0A1L7WFB8</accession>
<protein>
    <recommendedName>
        <fullName evidence="1">Heterokaryon incompatibility domain-containing protein</fullName>
    </recommendedName>
</protein>
<sequence>MANKHLGGLEDLDNEVVDRVEINNNVRTLVPRFERELKDEYCHACREFPIKWSHIVRQLPQTLEAAQQNILGFEEPSVSHIGSIQHLEAASVAGCRLCRFLFQRIPPPDLLHAYKVEKRLKALGHRTTLCLVPEGKFCLGGLRYMMHDTSISLNCGDECLFVLKIDKQVPFSPNFRISGQLIAGPIDFAKQWLHACTREHPLCNASTTLHIPTRLLFLESSNTTEEQKNSYQQTVRLVETTNWAKGVERVEYATLSHSWGGLDFLKLTTRTLDKFKIGIPFGLLTQTFRDAINVTRDLGLRYIWIDSLCIIQDSVQDWDIEAGRMSSVYGGSFINIAASSAKDGSEGLFLKPSGFVGGACIPPSSFNTATYGVATSGLYHEGIPNTYLASRAWAFQERLLSPRTLHFGRSDLFWECRTNDACESFPNKFPKALIFSDFIRPRKSMYEIWPEIIQMYSRCSVTYSKDKLAALAGVARVAGNESGDDYLAGLWRSNIEEMLCWMAEKSTVRPKNGQYRAPTWSWASVDGGVHCFDRSDFQETEKLSRVLDGYVSPLGPDNFGQISGGVLTLGSSAMLPATLIIRQFPRLILSADGQDIEVKDTLSDEHCEGGEYTERNEEQDVIVVPMIKWLDTSMIDPMVGGFASIFSLLLRPTTSKKGEFKRVGTLLLYSSGACWHPFCAMLEKIGASTAQECCAETRVDPETGKEQYVITII</sequence>
<reference evidence="2 3" key="1">
    <citation type="submission" date="2016-03" db="EMBL/GenBank/DDBJ databases">
        <authorList>
            <person name="Ploux O."/>
        </authorList>
    </citation>
    <scope>NUCLEOTIDE SEQUENCE [LARGE SCALE GENOMIC DNA]</scope>
    <source>
        <strain evidence="2 3">UAMH 11012</strain>
    </source>
</reference>
<feature type="domain" description="Heterokaryon incompatibility" evidence="1">
    <location>
        <begin position="252"/>
        <end position="397"/>
    </location>
</feature>
<dbReference type="OrthoDB" id="3486565at2759"/>
<dbReference type="STRING" id="576137.A0A1L7WFB8"/>
<dbReference type="EMBL" id="FJOG01000002">
    <property type="protein sequence ID" value="CZR51477.1"/>
    <property type="molecule type" value="Genomic_DNA"/>
</dbReference>
<keyword evidence="3" id="KW-1185">Reference proteome</keyword>
<dbReference type="AlphaFoldDB" id="A0A1L7WFB8"/>
<organism evidence="2 3">
    <name type="scientific">Phialocephala subalpina</name>
    <dbReference type="NCBI Taxonomy" id="576137"/>
    <lineage>
        <taxon>Eukaryota</taxon>
        <taxon>Fungi</taxon>
        <taxon>Dikarya</taxon>
        <taxon>Ascomycota</taxon>
        <taxon>Pezizomycotina</taxon>
        <taxon>Leotiomycetes</taxon>
        <taxon>Helotiales</taxon>
        <taxon>Mollisiaceae</taxon>
        <taxon>Phialocephala</taxon>
        <taxon>Phialocephala fortinii species complex</taxon>
    </lineage>
</organism>
<name>A0A1L7WFB8_9HELO</name>
<dbReference type="InterPro" id="IPR010730">
    <property type="entry name" value="HET"/>
</dbReference>
<dbReference type="PANTHER" id="PTHR33112">
    <property type="entry name" value="DOMAIN PROTEIN, PUTATIVE-RELATED"/>
    <property type="match status" value="1"/>
</dbReference>
<evidence type="ECO:0000259" key="1">
    <source>
        <dbReference type="Pfam" id="PF06985"/>
    </source>
</evidence>
<dbReference type="PANTHER" id="PTHR33112:SF8">
    <property type="entry name" value="HETEROKARYON INCOMPATIBILITY DOMAIN-CONTAINING PROTEIN"/>
    <property type="match status" value="1"/>
</dbReference>
<dbReference type="Proteomes" id="UP000184330">
    <property type="component" value="Unassembled WGS sequence"/>
</dbReference>
<proteinExistence type="predicted"/>
<gene>
    <name evidence="2" type="ORF">PAC_01353</name>
</gene>
<dbReference type="Pfam" id="PF06985">
    <property type="entry name" value="HET"/>
    <property type="match status" value="1"/>
</dbReference>